<protein>
    <submittedName>
        <fullName evidence="2">Uncharacterized protein</fullName>
    </submittedName>
</protein>
<feature type="region of interest" description="Disordered" evidence="1">
    <location>
        <begin position="363"/>
        <end position="412"/>
    </location>
</feature>
<dbReference type="AlphaFoldDB" id="A0A644YMH5"/>
<feature type="compositionally biased region" description="Basic and acidic residues" evidence="1">
    <location>
        <begin position="445"/>
        <end position="459"/>
    </location>
</feature>
<comment type="caution">
    <text evidence="2">The sequence shown here is derived from an EMBL/GenBank/DDBJ whole genome shotgun (WGS) entry which is preliminary data.</text>
</comment>
<sequence>MATALFPRDSDGTRTRGPGHGDSPPGGPDGLSRRARIVTDPDDRSVVDRTTGTRTGERADLHLDGLVLVVFVRGDRAEPAEDEADRDRDQGRVVQREPGEVGVREHRVLGARDRRGEDDQHHRRDQAAVDAPQRTAGVEPLPVERVEDRRQVRRGGEREGQRHQEGDVLPVRDDTTDDRDQADDDRGDPGDAQLLAGLRRALLDHRVVDVMGERRRRGDGQAGDDREDRRERHTGDQRHQDGAAQLVRQGRSGRIGAARHRLDLLRADQPGGAEAEDHGEQVEQADQADGPGHRAARLLGGRHGVEAHQHVRQAGRPEHQGDRERDEAQLVRAVLAHRLQQMVAGARLDRVDVVDRLLDQRRQVEPDPRHHPHRHHDHTDDQQDRLDHLHPGGALHATDQDVGHHQQSDDHDDDVLAGLARDAEEQGHQAAGPGHLGEQVEEGDEQGRDGCGHPDRTVLDPEGDDVGHRVAAGVAQRLGDEQQGDQPGDEEAHGVEQAVVAVEGDRPYDAEEGGGGQVVAGDGEAVLAPGEGGTAGVEVTGLLHPAAGHHDHHGHGDDDEADEDADVDGRIAQRGEREHQWAPSWSDSRSVFSCADSGSRDRFACRMYSHVMRNVVTNWRKEISRPMVMLPAIRVLIQPTAYTDSRT</sequence>
<feature type="compositionally biased region" description="Basic and acidic residues" evidence="1">
    <location>
        <begin position="212"/>
        <end position="241"/>
    </location>
</feature>
<proteinExistence type="predicted"/>
<reference evidence="2" key="1">
    <citation type="submission" date="2019-08" db="EMBL/GenBank/DDBJ databases">
        <authorList>
            <person name="Kucharzyk K."/>
            <person name="Murdoch R.W."/>
            <person name="Higgins S."/>
            <person name="Loffler F."/>
        </authorList>
    </citation>
    <scope>NUCLEOTIDE SEQUENCE</scope>
</reference>
<name>A0A644YMH5_9ZZZZ</name>
<evidence type="ECO:0000313" key="2">
    <source>
        <dbReference type="EMBL" id="MPM29630.1"/>
    </source>
</evidence>
<feature type="region of interest" description="Disordered" evidence="1">
    <location>
        <begin position="1"/>
        <end position="58"/>
    </location>
</feature>
<feature type="region of interest" description="Disordered" evidence="1">
    <location>
        <begin position="545"/>
        <end position="565"/>
    </location>
</feature>
<dbReference type="EMBL" id="VSSQ01005564">
    <property type="protein sequence ID" value="MPM29630.1"/>
    <property type="molecule type" value="Genomic_DNA"/>
</dbReference>
<dbReference type="AntiFam" id="ANF00249">
    <property type="entry name" value="Shadow ORF (ywcA)"/>
</dbReference>
<feature type="region of interest" description="Disordered" evidence="1">
    <location>
        <begin position="424"/>
        <end position="465"/>
    </location>
</feature>
<feature type="compositionally biased region" description="Basic and acidic residues" evidence="1">
    <location>
        <begin position="37"/>
        <end position="47"/>
    </location>
</feature>
<feature type="region of interest" description="Disordered" evidence="1">
    <location>
        <begin position="270"/>
        <end position="293"/>
    </location>
</feature>
<feature type="compositionally biased region" description="Acidic residues" evidence="1">
    <location>
        <begin position="175"/>
        <end position="186"/>
    </location>
</feature>
<evidence type="ECO:0000256" key="1">
    <source>
        <dbReference type="SAM" id="MobiDB-lite"/>
    </source>
</evidence>
<feature type="compositionally biased region" description="Basic and acidic residues" evidence="1">
    <location>
        <begin position="76"/>
        <end position="127"/>
    </location>
</feature>
<gene>
    <name evidence="2" type="ORF">SDC9_76170</name>
</gene>
<feature type="compositionally biased region" description="Basic and acidic residues" evidence="1">
    <location>
        <begin position="377"/>
        <end position="390"/>
    </location>
</feature>
<accession>A0A644YMH5</accession>
<feature type="region of interest" description="Disordered" evidence="1">
    <location>
        <begin position="212"/>
        <end position="248"/>
    </location>
</feature>
<organism evidence="2">
    <name type="scientific">bioreactor metagenome</name>
    <dbReference type="NCBI Taxonomy" id="1076179"/>
    <lineage>
        <taxon>unclassified sequences</taxon>
        <taxon>metagenomes</taxon>
        <taxon>ecological metagenomes</taxon>
    </lineage>
</organism>
<feature type="compositionally biased region" description="Basic and acidic residues" evidence="1">
    <location>
        <begin position="398"/>
        <end position="409"/>
    </location>
</feature>
<feature type="region of interest" description="Disordered" evidence="1">
    <location>
        <begin position="76"/>
        <end position="192"/>
    </location>
</feature>
<feature type="compositionally biased region" description="Basic and acidic residues" evidence="1">
    <location>
        <begin position="142"/>
        <end position="174"/>
    </location>
</feature>